<dbReference type="InterPro" id="IPR041522">
    <property type="entry name" value="CdaR_GGDEF"/>
</dbReference>
<sequence length="520" mass="54717">MAAVTVRDLLNDAVLTGHRLIGGADGLTHVIRDAALVSTDELNRLPSGAVAVMDISTTRGLSRQHLVEQVLLRVHHRGGRMLIVVGNLEDPPQSIIRLADRLNLPVVAVQGPSPAAVAAHVMAVAQQPELAYARVLGIAARKLTTADSIDRILSIVGGVLHASVALVAADGAVIAGGLLHLRPETIDWSSGAIIDSVPSHVLAALPIHGADGQMWLACEAAHGGPAWQDTARTLLQVATLAVAAWLARQRLAAERDRTRLHGMFTELLQLDPRQGVPEPLAAQAATLGVALDGWHVGLHLTWHRDSLPDSNGQATATLTRALATEELDTALITRADGWSLWKTSATRSTSADIDHLVDQLRRCICYYNAAGHTPLVGGVGQPAAGPSAIPETVHQAQRAARAIATTGQPGAVSFVGDLGAHHLLAQVYGEPAFRAYAQQLLAPVLKAPDSAALLLTLTAYLGNSCSPTQTAKAICVHRNTVAERIARIEHLLTTPLKKTDQLALQLACRSLSPATDVAGP</sequence>
<evidence type="ECO:0000256" key="1">
    <source>
        <dbReference type="ARBA" id="ARBA00006754"/>
    </source>
</evidence>
<dbReference type="Proteomes" id="UP001500888">
    <property type="component" value="Unassembled WGS sequence"/>
</dbReference>
<protein>
    <submittedName>
        <fullName evidence="4">Helix-turn-helix domain-containing protein</fullName>
    </submittedName>
</protein>
<keyword evidence="5" id="KW-1185">Reference proteome</keyword>
<comment type="similarity">
    <text evidence="1">Belongs to the CdaR family.</text>
</comment>
<gene>
    <name evidence="4" type="ORF">GCM10022226_47170</name>
</gene>
<dbReference type="PANTHER" id="PTHR33744">
    <property type="entry name" value="CARBOHYDRATE DIACID REGULATOR"/>
    <property type="match status" value="1"/>
</dbReference>
<dbReference type="Pfam" id="PF13556">
    <property type="entry name" value="HTH_30"/>
    <property type="match status" value="1"/>
</dbReference>
<evidence type="ECO:0000313" key="4">
    <source>
        <dbReference type="EMBL" id="GAA3821410.1"/>
    </source>
</evidence>
<evidence type="ECO:0000313" key="5">
    <source>
        <dbReference type="Proteomes" id="UP001500888"/>
    </source>
</evidence>
<dbReference type="PANTHER" id="PTHR33744:SF1">
    <property type="entry name" value="DNA-BINDING TRANSCRIPTIONAL ACTIVATOR ADER"/>
    <property type="match status" value="1"/>
</dbReference>
<dbReference type="InterPro" id="IPR042070">
    <property type="entry name" value="PucR_C-HTH_sf"/>
</dbReference>
<evidence type="ECO:0000259" key="3">
    <source>
        <dbReference type="Pfam" id="PF17853"/>
    </source>
</evidence>
<dbReference type="EMBL" id="BAAAZR010000014">
    <property type="protein sequence ID" value="GAA3821410.1"/>
    <property type="molecule type" value="Genomic_DNA"/>
</dbReference>
<proteinExistence type="inferred from homology"/>
<reference evidence="5" key="1">
    <citation type="journal article" date="2019" name="Int. J. Syst. Evol. Microbiol.">
        <title>The Global Catalogue of Microorganisms (GCM) 10K type strain sequencing project: providing services to taxonomists for standard genome sequencing and annotation.</title>
        <authorList>
            <consortium name="The Broad Institute Genomics Platform"/>
            <consortium name="The Broad Institute Genome Sequencing Center for Infectious Disease"/>
            <person name="Wu L."/>
            <person name="Ma J."/>
        </authorList>
    </citation>
    <scope>NUCLEOTIDE SEQUENCE [LARGE SCALE GENOMIC DNA]</scope>
    <source>
        <strain evidence="5">JCM 16908</strain>
    </source>
</reference>
<feature type="domain" description="CdaR GGDEF-like" evidence="3">
    <location>
        <begin position="277"/>
        <end position="402"/>
    </location>
</feature>
<dbReference type="InterPro" id="IPR025736">
    <property type="entry name" value="PucR_C-HTH_dom"/>
</dbReference>
<organism evidence="4 5">
    <name type="scientific">Sphaerisporangium flaviroseum</name>
    <dbReference type="NCBI Taxonomy" id="509199"/>
    <lineage>
        <taxon>Bacteria</taxon>
        <taxon>Bacillati</taxon>
        <taxon>Actinomycetota</taxon>
        <taxon>Actinomycetes</taxon>
        <taxon>Streptosporangiales</taxon>
        <taxon>Streptosporangiaceae</taxon>
        <taxon>Sphaerisporangium</taxon>
    </lineage>
</organism>
<feature type="domain" description="PucR C-terminal helix-turn-helix" evidence="2">
    <location>
        <begin position="453"/>
        <end position="509"/>
    </location>
</feature>
<dbReference type="Pfam" id="PF17853">
    <property type="entry name" value="GGDEF_2"/>
    <property type="match status" value="1"/>
</dbReference>
<name>A0ABP7ILU5_9ACTN</name>
<accession>A0ABP7ILU5</accession>
<comment type="caution">
    <text evidence="4">The sequence shown here is derived from an EMBL/GenBank/DDBJ whole genome shotgun (WGS) entry which is preliminary data.</text>
</comment>
<dbReference type="Gene3D" id="1.10.10.2840">
    <property type="entry name" value="PucR C-terminal helix-turn-helix domain"/>
    <property type="match status" value="1"/>
</dbReference>
<evidence type="ECO:0000259" key="2">
    <source>
        <dbReference type="Pfam" id="PF13556"/>
    </source>
</evidence>
<dbReference type="InterPro" id="IPR051448">
    <property type="entry name" value="CdaR-like_regulators"/>
</dbReference>